<dbReference type="PANTHER" id="PTHR32294:SF0">
    <property type="entry name" value="DNA POLYMERASE III SUBUNIT ALPHA"/>
    <property type="match status" value="1"/>
</dbReference>
<keyword evidence="8" id="KW-1185">Reference proteome</keyword>
<dbReference type="Pfam" id="PF07733">
    <property type="entry name" value="DNA_pol3_alpha"/>
    <property type="match status" value="1"/>
</dbReference>
<keyword evidence="3" id="KW-0235">DNA replication</keyword>
<evidence type="ECO:0000256" key="1">
    <source>
        <dbReference type="ARBA" id="ARBA00022679"/>
    </source>
</evidence>
<gene>
    <name evidence="7" type="ORF">SAMN02910377_02580</name>
</gene>
<keyword evidence="4" id="KW-0239">DNA-directed DNA polymerase</keyword>
<dbReference type="PANTHER" id="PTHR32294">
    <property type="entry name" value="DNA POLYMERASE III SUBUNIT ALPHA"/>
    <property type="match status" value="1"/>
</dbReference>
<evidence type="ECO:0000259" key="6">
    <source>
        <dbReference type="Pfam" id="PF17657"/>
    </source>
</evidence>
<keyword evidence="2" id="KW-0548">Nucleotidyltransferase</keyword>
<evidence type="ECO:0000259" key="5">
    <source>
        <dbReference type="Pfam" id="PF07733"/>
    </source>
</evidence>
<evidence type="ECO:0000313" key="7">
    <source>
        <dbReference type="EMBL" id="SEL07233.1"/>
    </source>
</evidence>
<accession>A0A1H7M7R6</accession>
<proteinExistence type="predicted"/>
<name>A0A1H7M7R6_9FIRM</name>
<dbReference type="AlphaFoldDB" id="A0A1H7M7R6"/>
<dbReference type="GO" id="GO:0003887">
    <property type="term" value="F:DNA-directed DNA polymerase activity"/>
    <property type="evidence" value="ECO:0007669"/>
    <property type="project" value="UniProtKB-KW"/>
</dbReference>
<evidence type="ECO:0000313" key="8">
    <source>
        <dbReference type="Proteomes" id="UP000182321"/>
    </source>
</evidence>
<evidence type="ECO:0000256" key="4">
    <source>
        <dbReference type="ARBA" id="ARBA00022932"/>
    </source>
</evidence>
<dbReference type="GO" id="GO:0008408">
    <property type="term" value="F:3'-5' exonuclease activity"/>
    <property type="evidence" value="ECO:0007669"/>
    <property type="project" value="InterPro"/>
</dbReference>
<reference evidence="8" key="1">
    <citation type="submission" date="2016-10" db="EMBL/GenBank/DDBJ databases">
        <authorList>
            <person name="Varghese N."/>
            <person name="Submissions S."/>
        </authorList>
    </citation>
    <scope>NUCLEOTIDE SEQUENCE [LARGE SCALE GENOMIC DNA]</scope>
    <source>
        <strain evidence="8">ACV-9</strain>
    </source>
</reference>
<dbReference type="InterPro" id="IPR040982">
    <property type="entry name" value="DNA_pol3_finger"/>
</dbReference>
<dbReference type="EMBL" id="FNZX01000022">
    <property type="protein sequence ID" value="SEL07233.1"/>
    <property type="molecule type" value="Genomic_DNA"/>
</dbReference>
<evidence type="ECO:0000256" key="3">
    <source>
        <dbReference type="ARBA" id="ARBA00022705"/>
    </source>
</evidence>
<dbReference type="Proteomes" id="UP000182321">
    <property type="component" value="Unassembled WGS sequence"/>
</dbReference>
<feature type="domain" description="DNA polymerase III alpha subunit finger" evidence="6">
    <location>
        <begin position="309"/>
        <end position="415"/>
    </location>
</feature>
<dbReference type="InterPro" id="IPR004805">
    <property type="entry name" value="DnaE2/DnaE/PolC"/>
</dbReference>
<organism evidence="7 8">
    <name type="scientific">Pseudobutyrivibrio ruminis</name>
    <dbReference type="NCBI Taxonomy" id="46206"/>
    <lineage>
        <taxon>Bacteria</taxon>
        <taxon>Bacillati</taxon>
        <taxon>Bacillota</taxon>
        <taxon>Clostridia</taxon>
        <taxon>Lachnospirales</taxon>
        <taxon>Lachnospiraceae</taxon>
        <taxon>Pseudobutyrivibrio</taxon>
    </lineage>
</organism>
<dbReference type="GO" id="GO:0006260">
    <property type="term" value="P:DNA replication"/>
    <property type="evidence" value="ECO:0007669"/>
    <property type="project" value="UniProtKB-KW"/>
</dbReference>
<dbReference type="InterPro" id="IPR011708">
    <property type="entry name" value="DNA_pol3_alpha_NTPase_dom"/>
</dbReference>
<keyword evidence="1" id="KW-0808">Transferase</keyword>
<dbReference type="Pfam" id="PF17657">
    <property type="entry name" value="DNA_pol3_finger"/>
    <property type="match status" value="1"/>
</dbReference>
<protein>
    <submittedName>
        <fullName evidence="7">DNA polymerase III alpha subunit</fullName>
    </submittedName>
</protein>
<sequence length="478" mass="54502">MVKETKDIVLAKEYKFGEEYKKYIVTTQRVTDEGRTSLKVTDTSIFGGHDVGITIQEPIAYFSGLCEDGLLSGLVPDGKTALEVLKDLCRRGFSERYPDASADVYTRLTHEIEIIKQKGMVGGFLIIQDFIKYARSKNLMISPGSGALPGCLVAYCLGITRVDPIEESLSFERYLNIERETPSYCIRIDVQRGGRSLIFEYLSEKYGSGMPGLLKMLDISIKECVELSIIKDAIDNNISSSKGRRIEIAGIDKNDPAVFELLASDETEGILYFDRYDPHTYTTWCRPDDNGNWHEYHVPLVTEDAVLFETIWPKTMDELMAAISLDRCLPEEHVGKYLHNIKNQQLITYECSELEPILHTTYGCVIYQEQVMLILQDIGGFSPEKSDLCRRLLSKRHHLAVEDYRVDFVNGAKEKTGIVAPVANAIYEVLWDEARYCFNKSHIASFSLMIYEMAWLKVYFRSEFMEAVEKYRGLKSEI</sequence>
<evidence type="ECO:0000256" key="2">
    <source>
        <dbReference type="ARBA" id="ARBA00022695"/>
    </source>
</evidence>
<feature type="domain" description="Bacterial DNA polymerase III alpha subunit NTPase" evidence="5">
    <location>
        <begin position="84"/>
        <end position="208"/>
    </location>
</feature>